<dbReference type="NCBIfam" id="TIGR02423">
    <property type="entry name" value="protocat_alph"/>
    <property type="match status" value="1"/>
</dbReference>
<dbReference type="PROSITE" id="PS00083">
    <property type="entry name" value="INTRADIOL_DIOXYGENAS"/>
    <property type="match status" value="1"/>
</dbReference>
<dbReference type="PANTHER" id="PTHR33711">
    <property type="entry name" value="DIOXYGENASE, PUTATIVE (AFU_ORTHOLOGUE AFUA_2G02910)-RELATED"/>
    <property type="match status" value="1"/>
</dbReference>
<keyword evidence="6" id="KW-1185">Reference proteome</keyword>
<dbReference type="STRING" id="1770058.A3840_09110"/>
<dbReference type="RefSeq" id="WP_067455180.1">
    <property type="nucleotide sequence ID" value="NZ_LVVY01000081.1"/>
</dbReference>
<dbReference type="InterPro" id="IPR015889">
    <property type="entry name" value="Intradiol_dOase_core"/>
</dbReference>
<keyword evidence="3" id="KW-0560">Oxidoreductase</keyword>
<dbReference type="Pfam" id="PF00775">
    <property type="entry name" value="Dioxygenase_C"/>
    <property type="match status" value="1"/>
</dbReference>
<evidence type="ECO:0000313" key="5">
    <source>
        <dbReference type="EMBL" id="OAM77498.1"/>
    </source>
</evidence>
<dbReference type="EMBL" id="LVVY01000081">
    <property type="protein sequence ID" value="OAM77498.1"/>
    <property type="molecule type" value="Genomic_DNA"/>
</dbReference>
<dbReference type="InterPro" id="IPR050770">
    <property type="entry name" value="Intradiol_RC_Dioxygenase"/>
</dbReference>
<gene>
    <name evidence="5" type="ORF">A3840_09110</name>
</gene>
<dbReference type="AlphaFoldDB" id="A0A178HZW8"/>
<comment type="similarity">
    <text evidence="1">Belongs to the intradiol ring-cleavage dioxygenase family.</text>
</comment>
<dbReference type="InterPro" id="IPR000627">
    <property type="entry name" value="Intradiol_dOase_C"/>
</dbReference>
<evidence type="ECO:0000256" key="1">
    <source>
        <dbReference type="ARBA" id="ARBA00007825"/>
    </source>
</evidence>
<evidence type="ECO:0000259" key="4">
    <source>
        <dbReference type="PROSITE" id="PS00083"/>
    </source>
</evidence>
<dbReference type="GO" id="GO:0008199">
    <property type="term" value="F:ferric iron binding"/>
    <property type="evidence" value="ECO:0007669"/>
    <property type="project" value="InterPro"/>
</dbReference>
<dbReference type="CDD" id="cd03463">
    <property type="entry name" value="3_4-PCD_alpha"/>
    <property type="match status" value="1"/>
</dbReference>
<evidence type="ECO:0000256" key="3">
    <source>
        <dbReference type="ARBA" id="ARBA00023002"/>
    </source>
</evidence>
<name>A0A178HZW8_9HYPH</name>
<protein>
    <submittedName>
        <fullName evidence="5">Protocatechuate 3,4-dioxygenase subunit alpha</fullName>
    </submittedName>
</protein>
<organism evidence="5 6">
    <name type="scientific">Devosia elaeis</name>
    <dbReference type="NCBI Taxonomy" id="1770058"/>
    <lineage>
        <taxon>Bacteria</taxon>
        <taxon>Pseudomonadati</taxon>
        <taxon>Pseudomonadota</taxon>
        <taxon>Alphaproteobacteria</taxon>
        <taxon>Hyphomicrobiales</taxon>
        <taxon>Devosiaceae</taxon>
        <taxon>Devosia</taxon>
    </lineage>
</organism>
<dbReference type="Gene3D" id="2.60.130.10">
    <property type="entry name" value="Aromatic compound dioxygenase"/>
    <property type="match status" value="1"/>
</dbReference>
<keyword evidence="2 5" id="KW-0223">Dioxygenase</keyword>
<dbReference type="GO" id="GO:0018578">
    <property type="term" value="F:protocatechuate 3,4-dioxygenase activity"/>
    <property type="evidence" value="ECO:0007669"/>
    <property type="project" value="InterPro"/>
</dbReference>
<evidence type="ECO:0000313" key="6">
    <source>
        <dbReference type="Proteomes" id="UP000078389"/>
    </source>
</evidence>
<comment type="caution">
    <text evidence="5">The sequence shown here is derived from an EMBL/GenBank/DDBJ whole genome shotgun (WGS) entry which is preliminary data.</text>
</comment>
<feature type="domain" description="Intradiol ring-cleavage dioxygenases" evidence="4">
    <location>
        <begin position="56"/>
        <end position="84"/>
    </location>
</feature>
<dbReference type="OrthoDB" id="9805815at2"/>
<dbReference type="InterPro" id="IPR012786">
    <property type="entry name" value="Protocat_dOase_a"/>
</dbReference>
<reference evidence="5 6" key="1">
    <citation type="submission" date="2016-03" db="EMBL/GenBank/DDBJ databases">
        <title>Genome sequencing of Devosia sp. S37.</title>
        <authorList>
            <person name="Mohd Nor M."/>
        </authorList>
    </citation>
    <scope>NUCLEOTIDE SEQUENCE [LARGE SCALE GENOMIC DNA]</scope>
    <source>
        <strain evidence="5 6">S37</strain>
    </source>
</reference>
<sequence length="207" mass="22545">MKLHPVPVLKESPSQTAGPYVHIGMTPNFCGITGVIDADPGISMLTADAEGERIIITGRVIDGAGAPVNDAVLELWQADSKGSFVAPMAPNSKSVPAFTGWGRQPTQPDGTYRFETIKPGRVDGPDGKPMAPHVSLWIVARGINIGLQTRLYFADEAEANAADFVLNKIMDPRRRETLIARREEGPVPRYVLDIHLQGERETVFFDI</sequence>
<dbReference type="Proteomes" id="UP000078389">
    <property type="component" value="Unassembled WGS sequence"/>
</dbReference>
<proteinExistence type="inferred from homology"/>
<accession>A0A178HZW8</accession>
<dbReference type="PANTHER" id="PTHR33711:SF9">
    <property type="entry name" value="PROTOCATECHUATE 3,4-DIOXYGENASE ALPHA CHAIN"/>
    <property type="match status" value="1"/>
</dbReference>
<evidence type="ECO:0000256" key="2">
    <source>
        <dbReference type="ARBA" id="ARBA00022964"/>
    </source>
</evidence>
<dbReference type="SUPFAM" id="SSF49482">
    <property type="entry name" value="Aromatic compound dioxygenase"/>
    <property type="match status" value="1"/>
</dbReference>